<dbReference type="EMBL" id="JAQGLA010000006">
    <property type="protein sequence ID" value="MDA3625068.1"/>
    <property type="molecule type" value="Genomic_DNA"/>
</dbReference>
<accession>A0ABT4UU36</accession>
<name>A0ABT4UU36_9PSEU</name>
<comment type="caution">
    <text evidence="2">The sequence shown here is derived from an EMBL/GenBank/DDBJ whole genome shotgun (WGS) entry which is preliminary data.</text>
</comment>
<gene>
    <name evidence="2" type="ORF">OU415_06460</name>
</gene>
<keyword evidence="3" id="KW-1185">Reference proteome</keyword>
<organism evidence="2 3">
    <name type="scientific">Saccharopolyspora oryzae</name>
    <dbReference type="NCBI Taxonomy" id="2997343"/>
    <lineage>
        <taxon>Bacteria</taxon>
        <taxon>Bacillati</taxon>
        <taxon>Actinomycetota</taxon>
        <taxon>Actinomycetes</taxon>
        <taxon>Pseudonocardiales</taxon>
        <taxon>Pseudonocardiaceae</taxon>
        <taxon>Saccharopolyspora</taxon>
    </lineage>
</organism>
<sequence length="45" mass="4725">MRGQIFGDLLMVLVLPLVIMVVGGFLAILLAHNGNLGVFLPAAGY</sequence>
<dbReference type="RefSeq" id="WP_270947650.1">
    <property type="nucleotide sequence ID" value="NZ_JAQGLA010000006.1"/>
</dbReference>
<evidence type="ECO:0000313" key="3">
    <source>
        <dbReference type="Proteomes" id="UP001210380"/>
    </source>
</evidence>
<reference evidence="2 3" key="1">
    <citation type="submission" date="2022-11" db="EMBL/GenBank/DDBJ databases">
        <title>Draft genome sequence of Saccharopolyspora sp. WRP15-2 isolated from rhizosphere soils of wild rice in Thailand.</title>
        <authorList>
            <person name="Duangmal K."/>
            <person name="Kammanee S."/>
            <person name="Muangham S."/>
        </authorList>
    </citation>
    <scope>NUCLEOTIDE SEQUENCE [LARGE SCALE GENOMIC DNA]</scope>
    <source>
        <strain evidence="2 3">WRP15-2</strain>
    </source>
</reference>
<evidence type="ECO:0008006" key="4">
    <source>
        <dbReference type="Google" id="ProtNLM"/>
    </source>
</evidence>
<keyword evidence="1" id="KW-1133">Transmembrane helix</keyword>
<evidence type="ECO:0000313" key="2">
    <source>
        <dbReference type="EMBL" id="MDA3625068.1"/>
    </source>
</evidence>
<proteinExistence type="predicted"/>
<dbReference type="Proteomes" id="UP001210380">
    <property type="component" value="Unassembled WGS sequence"/>
</dbReference>
<evidence type="ECO:0000256" key="1">
    <source>
        <dbReference type="SAM" id="Phobius"/>
    </source>
</evidence>
<feature type="transmembrane region" description="Helical" evidence="1">
    <location>
        <begin position="9"/>
        <end position="31"/>
    </location>
</feature>
<keyword evidence="1" id="KW-0812">Transmembrane</keyword>
<keyword evidence="1" id="KW-0472">Membrane</keyword>
<protein>
    <recommendedName>
        <fullName evidence="4">ABC transporter permease</fullName>
    </recommendedName>
</protein>